<feature type="non-terminal residue" evidence="2">
    <location>
        <position position="1"/>
    </location>
</feature>
<comment type="caution">
    <text evidence="2">The sequence shown here is derived from an EMBL/GenBank/DDBJ whole genome shotgun (WGS) entry which is preliminary data.</text>
</comment>
<keyword evidence="3" id="KW-1185">Reference proteome</keyword>
<dbReference type="Proteomes" id="UP000649617">
    <property type="component" value="Unassembled WGS sequence"/>
</dbReference>
<dbReference type="EMBL" id="CAJNIZ010001151">
    <property type="protein sequence ID" value="CAE7183963.1"/>
    <property type="molecule type" value="Genomic_DNA"/>
</dbReference>
<gene>
    <name evidence="2" type="primary">Ckb</name>
    <name evidence="2" type="ORF">SPIL2461_LOCUS1205</name>
</gene>
<feature type="compositionally biased region" description="Basic residues" evidence="1">
    <location>
        <begin position="215"/>
        <end position="229"/>
    </location>
</feature>
<feature type="compositionally biased region" description="Basic and acidic residues" evidence="1">
    <location>
        <begin position="133"/>
        <end position="142"/>
    </location>
</feature>
<name>A0A812IXU7_SYMPI</name>
<protein>
    <submittedName>
        <fullName evidence="2">Ckb protein</fullName>
    </submittedName>
</protein>
<feature type="region of interest" description="Disordered" evidence="1">
    <location>
        <begin position="191"/>
        <end position="229"/>
    </location>
</feature>
<accession>A0A812IXU7</accession>
<proteinExistence type="predicted"/>
<sequence length="229" mass="27238">EKGHTLSQRGLCLTPCLDKSIWHARPHAVFDDGLFHRAIIEVRYDPARAKQSRNKGKKGASNITINSDAVAITGLIIQVNSQVYAGEERFKGWDDDLEVVPRPVLKSRQACERQRRRDHERRRQPVVGNDSSSQRERSRPRESSLVARLEAEAQLERERRRLEYEARRETYARRAEEAWRERDELRRQHAQREEEARRRRRSWSPPGRFNVFSPSRRRRRRTRSRSRVQ</sequence>
<reference evidence="2" key="1">
    <citation type="submission" date="2021-02" db="EMBL/GenBank/DDBJ databases">
        <authorList>
            <person name="Dougan E. K."/>
            <person name="Rhodes N."/>
            <person name="Thang M."/>
            <person name="Chan C."/>
        </authorList>
    </citation>
    <scope>NUCLEOTIDE SEQUENCE</scope>
</reference>
<dbReference type="AlphaFoldDB" id="A0A812IXU7"/>
<feature type="compositionally biased region" description="Basic and acidic residues" evidence="1">
    <location>
        <begin position="109"/>
        <end position="123"/>
    </location>
</feature>
<feature type="region of interest" description="Disordered" evidence="1">
    <location>
        <begin position="109"/>
        <end position="147"/>
    </location>
</feature>
<evidence type="ECO:0000256" key="1">
    <source>
        <dbReference type="SAM" id="MobiDB-lite"/>
    </source>
</evidence>
<organism evidence="2 3">
    <name type="scientific">Symbiodinium pilosum</name>
    <name type="common">Dinoflagellate</name>
    <dbReference type="NCBI Taxonomy" id="2952"/>
    <lineage>
        <taxon>Eukaryota</taxon>
        <taxon>Sar</taxon>
        <taxon>Alveolata</taxon>
        <taxon>Dinophyceae</taxon>
        <taxon>Suessiales</taxon>
        <taxon>Symbiodiniaceae</taxon>
        <taxon>Symbiodinium</taxon>
    </lineage>
</organism>
<evidence type="ECO:0000313" key="2">
    <source>
        <dbReference type="EMBL" id="CAE7183963.1"/>
    </source>
</evidence>
<evidence type="ECO:0000313" key="3">
    <source>
        <dbReference type="Proteomes" id="UP000649617"/>
    </source>
</evidence>